<dbReference type="SUPFAM" id="SSF54001">
    <property type="entry name" value="Cysteine proteinases"/>
    <property type="match status" value="1"/>
</dbReference>
<dbReference type="PANTHER" id="PTHR11786:SF0">
    <property type="entry name" value="ARYLAMINE N-ACETYLTRANSFERASE 4-RELATED"/>
    <property type="match status" value="1"/>
</dbReference>
<sequence>MTDSLDTTGYLRRLRLPHLAGERPSVAGLRALHRAHAELVPYECLEIWLGRPTTVEPAESTRRILSGRGGYCFHLNGAFSALLTALGYRVTRHFGGVQNNAARPAGATGNHLVLTVSGLPGDGAPEGEWLVDLGMGDGLHEPLPLRPGEFRQGPFSYALRPSEAEPDGWRFDHDPRGSFLGMDFRGEETGMSAFEGMHAFLSNDPESGFVRALAVIRRDATGCDILRGLTLTRLGDTGTTTVLDREPDWFAALADVFGLTLDDVTPAERRDLWRRLTEAHERWPAQAT</sequence>
<gene>
    <name evidence="2" type="ORF">ACFY35_03040</name>
</gene>
<dbReference type="RefSeq" id="WP_020511277.1">
    <property type="nucleotide sequence ID" value="NZ_JBIAZU010000001.1"/>
</dbReference>
<evidence type="ECO:0000313" key="3">
    <source>
        <dbReference type="Proteomes" id="UP001602245"/>
    </source>
</evidence>
<accession>A0ABW6W779</accession>
<reference evidence="2 3" key="1">
    <citation type="submission" date="2024-10" db="EMBL/GenBank/DDBJ databases">
        <title>The Natural Products Discovery Center: Release of the First 8490 Sequenced Strains for Exploring Actinobacteria Biosynthetic Diversity.</title>
        <authorList>
            <person name="Kalkreuter E."/>
            <person name="Kautsar S.A."/>
            <person name="Yang D."/>
            <person name="Bader C.D."/>
            <person name="Teijaro C.N."/>
            <person name="Fluegel L."/>
            <person name="Davis C.M."/>
            <person name="Simpson J.R."/>
            <person name="Lauterbach L."/>
            <person name="Steele A.D."/>
            <person name="Gui C."/>
            <person name="Meng S."/>
            <person name="Li G."/>
            <person name="Viehrig K."/>
            <person name="Ye F."/>
            <person name="Su P."/>
            <person name="Kiefer A.F."/>
            <person name="Nichols A."/>
            <person name="Cepeda A.J."/>
            <person name="Yan W."/>
            <person name="Fan B."/>
            <person name="Jiang Y."/>
            <person name="Adhikari A."/>
            <person name="Zheng C.-J."/>
            <person name="Schuster L."/>
            <person name="Cowan T.M."/>
            <person name="Smanski M.J."/>
            <person name="Chevrette M.G."/>
            <person name="De Carvalho L.P.S."/>
            <person name="Shen B."/>
        </authorList>
    </citation>
    <scope>NUCLEOTIDE SEQUENCE [LARGE SCALE GENOMIC DNA]</scope>
    <source>
        <strain evidence="2 3">NPDC000087</strain>
    </source>
</reference>
<comment type="caution">
    <text evidence="2">The sequence shown here is derived from an EMBL/GenBank/DDBJ whole genome shotgun (WGS) entry which is preliminary data.</text>
</comment>
<dbReference type="Gene3D" id="2.40.128.150">
    <property type="entry name" value="Cysteine proteinases"/>
    <property type="match status" value="1"/>
</dbReference>
<dbReference type="InterPro" id="IPR038765">
    <property type="entry name" value="Papain-like_cys_pep_sf"/>
</dbReference>
<dbReference type="InterPro" id="IPR001447">
    <property type="entry name" value="Arylamine_N-AcTrfase"/>
</dbReference>
<dbReference type="Proteomes" id="UP001602245">
    <property type="component" value="Unassembled WGS sequence"/>
</dbReference>
<evidence type="ECO:0000313" key="2">
    <source>
        <dbReference type="EMBL" id="MFF5288385.1"/>
    </source>
</evidence>
<dbReference type="Pfam" id="PF00797">
    <property type="entry name" value="Acetyltransf_2"/>
    <property type="match status" value="1"/>
</dbReference>
<organism evidence="2 3">
    <name type="scientific">Paractinoplanes globisporus</name>
    <dbReference type="NCBI Taxonomy" id="113565"/>
    <lineage>
        <taxon>Bacteria</taxon>
        <taxon>Bacillati</taxon>
        <taxon>Actinomycetota</taxon>
        <taxon>Actinomycetes</taxon>
        <taxon>Micromonosporales</taxon>
        <taxon>Micromonosporaceae</taxon>
        <taxon>Paractinoplanes</taxon>
    </lineage>
</organism>
<dbReference type="PANTHER" id="PTHR11786">
    <property type="entry name" value="N-HYDROXYARYLAMINE O-ACETYLTRANSFERASE"/>
    <property type="match status" value="1"/>
</dbReference>
<keyword evidence="3" id="KW-1185">Reference proteome</keyword>
<dbReference type="Gene3D" id="3.30.2140.10">
    <property type="entry name" value="Arylamine N-acetyltransferase"/>
    <property type="match status" value="1"/>
</dbReference>
<proteinExistence type="inferred from homology"/>
<comment type="similarity">
    <text evidence="1">Belongs to the arylamine N-acetyltransferase family.</text>
</comment>
<evidence type="ECO:0000256" key="1">
    <source>
        <dbReference type="ARBA" id="ARBA00006547"/>
    </source>
</evidence>
<dbReference type="EMBL" id="JBIAZU010000001">
    <property type="protein sequence ID" value="MFF5288385.1"/>
    <property type="molecule type" value="Genomic_DNA"/>
</dbReference>
<name>A0ABW6W779_9ACTN</name>
<protein>
    <submittedName>
        <fullName evidence="2">Arylamine N-acetyltransferase</fullName>
    </submittedName>
</protein>